<evidence type="ECO:0000313" key="2">
    <source>
        <dbReference type="EMBL" id="MBS5519276.1"/>
    </source>
</evidence>
<dbReference type="InterPro" id="IPR027623">
    <property type="entry name" value="AmmeMemoSam_A"/>
</dbReference>
<dbReference type="CDD" id="cd07951">
    <property type="entry name" value="ED_3B_N_AMMECR1"/>
    <property type="match status" value="1"/>
</dbReference>
<feature type="domain" description="AMMECR1" evidence="1">
    <location>
        <begin position="292"/>
        <end position="464"/>
    </location>
</feature>
<dbReference type="NCBIfam" id="TIGR04335">
    <property type="entry name" value="AmmeMemoSam_A"/>
    <property type="match status" value="1"/>
</dbReference>
<dbReference type="GO" id="GO:0008198">
    <property type="term" value="F:ferrous iron binding"/>
    <property type="evidence" value="ECO:0007669"/>
    <property type="project" value="InterPro"/>
</dbReference>
<name>A0A943I488_9FIRM</name>
<dbReference type="InterPro" id="IPR002733">
    <property type="entry name" value="AMMECR1_domain"/>
</dbReference>
<dbReference type="Gene3D" id="3.30.700.20">
    <property type="entry name" value="Hypothetical protein ph0010, domain 1"/>
    <property type="match status" value="1"/>
</dbReference>
<dbReference type="PANTHER" id="PTHR13016">
    <property type="entry name" value="AMMECR1 HOMOLOG"/>
    <property type="match status" value="1"/>
</dbReference>
<gene>
    <name evidence="2" type="primary">amrA</name>
    <name evidence="2" type="ORF">KHX13_02925</name>
</gene>
<dbReference type="GO" id="GO:0016702">
    <property type="term" value="F:oxidoreductase activity, acting on single donors with incorporation of molecular oxygen, incorporation of two atoms of oxygen"/>
    <property type="evidence" value="ECO:0007669"/>
    <property type="project" value="UniProtKB-ARBA"/>
</dbReference>
<dbReference type="Pfam" id="PF02900">
    <property type="entry name" value="LigB"/>
    <property type="match status" value="1"/>
</dbReference>
<dbReference type="PANTHER" id="PTHR13016:SF0">
    <property type="entry name" value="AMME SYNDROME CANDIDATE GENE 1 PROTEIN"/>
    <property type="match status" value="1"/>
</dbReference>
<reference evidence="2" key="1">
    <citation type="submission" date="2021-02" db="EMBL/GenBank/DDBJ databases">
        <title>Infant gut strain persistence is associated with maternal origin, phylogeny, and functional potential including surface adhesion and iron acquisition.</title>
        <authorList>
            <person name="Lou Y.C."/>
        </authorList>
    </citation>
    <scope>NUCLEOTIDE SEQUENCE</scope>
    <source>
        <strain evidence="2">L3_106_000M1_dasL3_106_000M1_concoct_15</strain>
    </source>
</reference>
<protein>
    <submittedName>
        <fullName evidence="2">AmmeMemoRadiSam system protein A</fullName>
    </submittedName>
</protein>
<dbReference type="Pfam" id="PF01871">
    <property type="entry name" value="AMMECR1"/>
    <property type="match status" value="1"/>
</dbReference>
<dbReference type="SUPFAM" id="SSF53213">
    <property type="entry name" value="LigB-like"/>
    <property type="match status" value="1"/>
</dbReference>
<evidence type="ECO:0000259" key="1">
    <source>
        <dbReference type="PROSITE" id="PS51112"/>
    </source>
</evidence>
<dbReference type="AlphaFoldDB" id="A0A943I488"/>
<dbReference type="InterPro" id="IPR004183">
    <property type="entry name" value="Xdiol_dOase_suB"/>
</dbReference>
<dbReference type="Proteomes" id="UP000754226">
    <property type="component" value="Unassembled WGS sequence"/>
</dbReference>
<dbReference type="InterPro" id="IPR023473">
    <property type="entry name" value="AMMECR1"/>
</dbReference>
<evidence type="ECO:0000313" key="3">
    <source>
        <dbReference type="Proteomes" id="UP000754226"/>
    </source>
</evidence>
<dbReference type="InterPro" id="IPR036071">
    <property type="entry name" value="AMMECR1_dom_sf"/>
</dbReference>
<accession>A0A943I488</accession>
<dbReference type="InterPro" id="IPR027485">
    <property type="entry name" value="AMMECR1_N"/>
</dbReference>
<organism evidence="2 3">
    <name type="scientific">Acidaminococcus intestini</name>
    <dbReference type="NCBI Taxonomy" id="187327"/>
    <lineage>
        <taxon>Bacteria</taxon>
        <taxon>Bacillati</taxon>
        <taxon>Bacillota</taxon>
        <taxon>Negativicutes</taxon>
        <taxon>Acidaminococcales</taxon>
        <taxon>Acidaminococcaceae</taxon>
        <taxon>Acidaminococcus</taxon>
    </lineage>
</organism>
<proteinExistence type="predicted"/>
<dbReference type="SUPFAM" id="SSF143447">
    <property type="entry name" value="AMMECR1-like"/>
    <property type="match status" value="1"/>
</dbReference>
<dbReference type="Gene3D" id="3.40.830.10">
    <property type="entry name" value="LigB-like"/>
    <property type="match status" value="1"/>
</dbReference>
<dbReference type="EMBL" id="JAGZCZ010000003">
    <property type="protein sequence ID" value="MBS5519276.1"/>
    <property type="molecule type" value="Genomic_DNA"/>
</dbReference>
<comment type="caution">
    <text evidence="2">The sequence shown here is derived from an EMBL/GenBank/DDBJ whole genome shotgun (WGS) entry which is preliminary data.</text>
</comment>
<sequence>MILAAYAVPHPPIIIPEIGKGEEKKIARTSAAYDAVMAEAASFHADTLVITSPHADAYMEYFAISPGTEAKGNFGQFGAPQVRINVNYDKALAAAISDRAERKGLAAGLLGTRHPELDHGTLLPLYFYQKHGDVNALKIVRIGLSGLSPEAHYTLGKTIAEAASALKRRVIFIASGDLSHKLREGGPYGYAPEGPLWDKACLAFLEKADFLSLLTMDPTFSRKAAECGLRSFWIMAGVLDGLAVSPTRHSYEGIFGVGYGVVGFSVTGVNPERQLAGVLQQRLAEKRKAQKQREDPYMALARRSVETIVTTGHPLPLPDHLPEALTGTRHGVFVSLHLYGNLRGCIGTIAPTKENTALEIIANSISAALNDPRFPAVRKEELPDLVYSVDILGVPERAADESALDPKRYGIITESLDGTRRGLLLPNLDGVESVSQQVQIARQKGGISAAEPISLYRFTVTRHA</sequence>
<dbReference type="PROSITE" id="PS51112">
    <property type="entry name" value="AMMECR1"/>
    <property type="match status" value="1"/>
</dbReference>